<organism evidence="2 3">
    <name type="scientific">Nocardioides oceani</name>
    <dbReference type="NCBI Taxonomy" id="3058369"/>
    <lineage>
        <taxon>Bacteria</taxon>
        <taxon>Bacillati</taxon>
        <taxon>Actinomycetota</taxon>
        <taxon>Actinomycetes</taxon>
        <taxon>Propionibacteriales</taxon>
        <taxon>Nocardioidaceae</taxon>
        <taxon>Nocardioides</taxon>
    </lineage>
</organism>
<name>A0ABT8FJ57_9ACTN</name>
<feature type="transmembrane region" description="Helical" evidence="1">
    <location>
        <begin position="36"/>
        <end position="53"/>
    </location>
</feature>
<reference evidence="2" key="1">
    <citation type="submission" date="2023-06" db="EMBL/GenBank/DDBJ databases">
        <title>Draft genome sequence of Nocardioides sp. SOB77.</title>
        <authorList>
            <person name="Zhang G."/>
        </authorList>
    </citation>
    <scope>NUCLEOTIDE SEQUENCE</scope>
    <source>
        <strain evidence="2">SOB77</strain>
    </source>
</reference>
<keyword evidence="3" id="KW-1185">Reference proteome</keyword>
<evidence type="ECO:0008006" key="4">
    <source>
        <dbReference type="Google" id="ProtNLM"/>
    </source>
</evidence>
<protein>
    <recommendedName>
        <fullName evidence="4">Integral membrane protein</fullName>
    </recommendedName>
</protein>
<gene>
    <name evidence="2" type="ORF">QWY28_16505</name>
</gene>
<comment type="caution">
    <text evidence="2">The sequence shown here is derived from an EMBL/GenBank/DDBJ whole genome shotgun (WGS) entry which is preliminary data.</text>
</comment>
<feature type="transmembrane region" description="Helical" evidence="1">
    <location>
        <begin position="86"/>
        <end position="106"/>
    </location>
</feature>
<evidence type="ECO:0000256" key="1">
    <source>
        <dbReference type="SAM" id="Phobius"/>
    </source>
</evidence>
<keyword evidence="1" id="KW-0812">Transmembrane</keyword>
<dbReference type="Proteomes" id="UP001168620">
    <property type="component" value="Unassembled WGS sequence"/>
</dbReference>
<proteinExistence type="predicted"/>
<dbReference type="RefSeq" id="WP_300953658.1">
    <property type="nucleotide sequence ID" value="NZ_JAUHJQ010000007.1"/>
</dbReference>
<sequence>MSQPRLLLLARSAGLLGGLAWSVRWPLGSGAAGDAAYWIGLVALAVALAAYGATLVRVTWLQVVVGVALPVLVGSLLEVLRGDGDGLALDGLVGLGALLVAAAGAARARRGRPSRRTGTRSHAR</sequence>
<keyword evidence="1" id="KW-0472">Membrane</keyword>
<dbReference type="EMBL" id="JAUHJQ010000007">
    <property type="protein sequence ID" value="MDN4174564.1"/>
    <property type="molecule type" value="Genomic_DNA"/>
</dbReference>
<accession>A0ABT8FJ57</accession>
<feature type="transmembrane region" description="Helical" evidence="1">
    <location>
        <begin position="60"/>
        <end position="80"/>
    </location>
</feature>
<evidence type="ECO:0000313" key="3">
    <source>
        <dbReference type="Proteomes" id="UP001168620"/>
    </source>
</evidence>
<keyword evidence="1" id="KW-1133">Transmembrane helix</keyword>
<evidence type="ECO:0000313" key="2">
    <source>
        <dbReference type="EMBL" id="MDN4174564.1"/>
    </source>
</evidence>